<accession>A0A2N0PQE9</accession>
<protein>
    <recommendedName>
        <fullName evidence="4">AMP-binding enzyme C-terminal domain-containing protein</fullName>
    </recommendedName>
</protein>
<dbReference type="EMBL" id="LLXJ01000492">
    <property type="protein sequence ID" value="PKC09045.1"/>
    <property type="molecule type" value="Genomic_DNA"/>
</dbReference>
<organism evidence="2 3">
    <name type="scientific">Rhizophagus irregularis</name>
    <dbReference type="NCBI Taxonomy" id="588596"/>
    <lineage>
        <taxon>Eukaryota</taxon>
        <taxon>Fungi</taxon>
        <taxon>Fungi incertae sedis</taxon>
        <taxon>Mucoromycota</taxon>
        <taxon>Glomeromycotina</taxon>
        <taxon>Glomeromycetes</taxon>
        <taxon>Glomerales</taxon>
        <taxon>Glomeraceae</taxon>
        <taxon>Rhizophagus</taxon>
    </lineage>
</organism>
<evidence type="ECO:0008006" key="4">
    <source>
        <dbReference type="Google" id="ProtNLM"/>
    </source>
</evidence>
<gene>
    <name evidence="2" type="ORF">RhiirA5_375765</name>
</gene>
<dbReference type="SUPFAM" id="SSF56801">
    <property type="entry name" value="Acetyl-CoA synthetase-like"/>
    <property type="match status" value="1"/>
</dbReference>
<dbReference type="Proteomes" id="UP000232722">
    <property type="component" value="Unassembled WGS sequence"/>
</dbReference>
<dbReference type="AlphaFoldDB" id="A0A2N0PQE9"/>
<feature type="transmembrane region" description="Helical" evidence="1">
    <location>
        <begin position="12"/>
        <end position="33"/>
    </location>
</feature>
<sequence length="136" mass="15776">MIFRSNNHENVYIRTLPFFHIYGLTLLAHLVIIKRESIIYKLAISAAAPLSKDLCKKFGEFQSNKLTGYFNNKEATDACIDWLHTGDLILKLKEEIKDFVSQRVDSREKLHCVHFIDKIPKNSAGNTLRKIIMRKI</sequence>
<evidence type="ECO:0000313" key="3">
    <source>
        <dbReference type="Proteomes" id="UP000232722"/>
    </source>
</evidence>
<comment type="caution">
    <text evidence="2">The sequence shown here is derived from an EMBL/GenBank/DDBJ whole genome shotgun (WGS) entry which is preliminary data.</text>
</comment>
<reference evidence="2 3" key="1">
    <citation type="submission" date="2016-04" db="EMBL/GenBank/DDBJ databases">
        <title>Genome analyses suggest a sexual origin of heterokaryosis in a supposedly ancient asexual fungus.</title>
        <authorList>
            <person name="Ropars J."/>
            <person name="Sedzielewska K."/>
            <person name="Noel J."/>
            <person name="Charron P."/>
            <person name="Farinelli L."/>
            <person name="Marton T."/>
            <person name="Kruger M."/>
            <person name="Pelin A."/>
            <person name="Brachmann A."/>
            <person name="Corradi N."/>
        </authorList>
    </citation>
    <scope>NUCLEOTIDE SEQUENCE [LARGE SCALE GENOMIC DNA]</scope>
    <source>
        <strain evidence="2 3">A5</strain>
    </source>
</reference>
<keyword evidence="1" id="KW-1133">Transmembrane helix</keyword>
<keyword evidence="1" id="KW-0812">Transmembrane</keyword>
<proteinExistence type="predicted"/>
<dbReference type="VEuPathDB" id="FungiDB:FUN_018931"/>
<keyword evidence="1" id="KW-0472">Membrane</keyword>
<evidence type="ECO:0000313" key="2">
    <source>
        <dbReference type="EMBL" id="PKC09045.1"/>
    </source>
</evidence>
<reference evidence="2 3" key="2">
    <citation type="submission" date="2017-09" db="EMBL/GenBank/DDBJ databases">
        <title>Extensive intraspecific genome diversity in a model arbuscular mycorrhizal fungus.</title>
        <authorList>
            <person name="Chen E.C."/>
            <person name="Morin E."/>
            <person name="Beaudet D."/>
            <person name="Noel J."/>
            <person name="Ndikumana S."/>
            <person name="Charron P."/>
            <person name="St-Onge C."/>
            <person name="Giorgi J."/>
            <person name="Grigoriev I.V."/>
            <person name="Roux C."/>
            <person name="Martin F.M."/>
            <person name="Corradi N."/>
        </authorList>
    </citation>
    <scope>NUCLEOTIDE SEQUENCE [LARGE SCALE GENOMIC DNA]</scope>
    <source>
        <strain evidence="2 3">A5</strain>
    </source>
</reference>
<name>A0A2N0PQE9_9GLOM</name>
<evidence type="ECO:0000256" key="1">
    <source>
        <dbReference type="SAM" id="Phobius"/>
    </source>
</evidence>
<dbReference type="Gene3D" id="2.30.38.10">
    <property type="entry name" value="Luciferase, Domain 3"/>
    <property type="match status" value="1"/>
</dbReference>